<gene>
    <name evidence="3" type="ORF">IEE83_17045</name>
</gene>
<evidence type="ECO:0000256" key="1">
    <source>
        <dbReference type="PROSITE-ProRule" id="PRU00339"/>
    </source>
</evidence>
<dbReference type="RefSeq" id="WP_194121717.1">
    <property type="nucleotide sequence ID" value="NZ_JACYGY010000001.1"/>
</dbReference>
<dbReference type="Gene3D" id="1.25.40.10">
    <property type="entry name" value="Tetratricopeptide repeat domain"/>
    <property type="match status" value="2"/>
</dbReference>
<dbReference type="InterPro" id="IPR011990">
    <property type="entry name" value="TPR-like_helical_dom_sf"/>
</dbReference>
<feature type="signal peptide" evidence="2">
    <location>
        <begin position="1"/>
        <end position="18"/>
    </location>
</feature>
<keyword evidence="1" id="KW-0802">TPR repeat</keyword>
<organism evidence="3 4">
    <name type="scientific">Dyadobacter subterraneus</name>
    <dbReference type="NCBI Taxonomy" id="2773304"/>
    <lineage>
        <taxon>Bacteria</taxon>
        <taxon>Pseudomonadati</taxon>
        <taxon>Bacteroidota</taxon>
        <taxon>Cytophagia</taxon>
        <taxon>Cytophagales</taxon>
        <taxon>Spirosomataceae</taxon>
        <taxon>Dyadobacter</taxon>
    </lineage>
</organism>
<comment type="caution">
    <text evidence="3">The sequence shown here is derived from an EMBL/GenBank/DDBJ whole genome shotgun (WGS) entry which is preliminary data.</text>
</comment>
<dbReference type="SUPFAM" id="SSF48452">
    <property type="entry name" value="TPR-like"/>
    <property type="match status" value="2"/>
</dbReference>
<dbReference type="InterPro" id="IPR019734">
    <property type="entry name" value="TPR_rpt"/>
</dbReference>
<dbReference type="PANTHER" id="PTHR45588">
    <property type="entry name" value="TPR DOMAIN-CONTAINING PROTEIN"/>
    <property type="match status" value="1"/>
</dbReference>
<keyword evidence="2" id="KW-0732">Signal</keyword>
<reference evidence="4" key="1">
    <citation type="submission" date="2023-07" db="EMBL/GenBank/DDBJ databases">
        <title>Dyadobacter sp. nov 'subterranea' isolated from contaminted grondwater.</title>
        <authorList>
            <person name="Szabo I."/>
            <person name="Al-Omari J."/>
            <person name="Szerdahelyi S.G."/>
            <person name="Rado J."/>
        </authorList>
    </citation>
    <scope>NUCLEOTIDE SEQUENCE [LARGE SCALE GENOMIC DNA]</scope>
    <source>
        <strain evidence="4">UP-52</strain>
    </source>
</reference>
<dbReference type="Pfam" id="PF13174">
    <property type="entry name" value="TPR_6"/>
    <property type="match status" value="1"/>
</dbReference>
<dbReference type="EMBL" id="JACYGY010000001">
    <property type="protein sequence ID" value="MBE9463597.1"/>
    <property type="molecule type" value="Genomic_DNA"/>
</dbReference>
<accession>A0ABR9WDM3</accession>
<dbReference type="PANTHER" id="PTHR45588:SF1">
    <property type="entry name" value="WW DOMAIN-CONTAINING PROTEIN"/>
    <property type="match status" value="1"/>
</dbReference>
<dbReference type="PROSITE" id="PS50005">
    <property type="entry name" value="TPR"/>
    <property type="match status" value="1"/>
</dbReference>
<feature type="chain" id="PRO_5045087489" evidence="2">
    <location>
        <begin position="19"/>
        <end position="567"/>
    </location>
</feature>
<evidence type="ECO:0000313" key="4">
    <source>
        <dbReference type="Proteomes" id="UP000634134"/>
    </source>
</evidence>
<dbReference type="Proteomes" id="UP000634134">
    <property type="component" value="Unassembled WGS sequence"/>
</dbReference>
<feature type="repeat" description="TPR" evidence="1">
    <location>
        <begin position="490"/>
        <end position="523"/>
    </location>
</feature>
<protein>
    <submittedName>
        <fullName evidence="3">Tetratricopeptide repeat protein</fullName>
    </submittedName>
</protein>
<evidence type="ECO:0000256" key="2">
    <source>
        <dbReference type="SAM" id="SignalP"/>
    </source>
</evidence>
<evidence type="ECO:0000313" key="3">
    <source>
        <dbReference type="EMBL" id="MBE9463597.1"/>
    </source>
</evidence>
<keyword evidence="4" id="KW-1185">Reference proteome</keyword>
<name>A0ABR9WDM3_9BACT</name>
<sequence length="567" mass="64053">MKNLFLVLALLISVAGRAQHDHHVEDNKTNHSHLAHMQAARASSFYIHNLPAPKLMTGIGKSSMKIETKSEKTQSYYNQGLNLTHDFWDFEAYRAFKEAIANDSGAIMPYVGLVQSAGSDEDSILMSQKKLAIKKIKILLKTANPHEKLYGEIALLSDSLKEKAYPEILRKYEVIVHKFPDDIDAKLMLALSKMGGFDNDMNPNDGQMYAEFLLKDVQRLDPQNHAFHHYWIHLMEQCCPDRALESADLLASLAPASGHIVHMPGHIYNRVGDYKKAHDAFVAAVKTDSAYMKNEGVQEVDNWNYIHNINYLIANCAHDGRHIEGLFYAEKLKKMPITKERKKIYDGTFFAQGIMAPARMEMAFGYWDKAVAQLEIITDKDSVFNISNMRFKDGILIFAKGMNAVSKGKTEDAVRYSDNLDAFLWRNDKQTAKDSTMKKWYQDILNTASQELQGCVKTAQGKYSEAITLLEKAHKDELALGYNEPPIYPRPVAINLAKAYEKAGKTEKAIEIYESILKRFPNSGMGFMGLAYLYSAKGDTVKKNEFEDKLKNAGKFGDKGVFTISKK</sequence>
<proteinExistence type="predicted"/>